<proteinExistence type="predicted"/>
<evidence type="ECO:0000313" key="1">
    <source>
        <dbReference type="EMBL" id="JAD50918.1"/>
    </source>
</evidence>
<sequence length="45" mass="5063">MHGLFRATTITNNDMICSPRAIGTVCSRSTGRFDEQSNLSFFFTM</sequence>
<reference evidence="1" key="2">
    <citation type="journal article" date="2015" name="Data Brief">
        <title>Shoot transcriptome of the giant reed, Arundo donax.</title>
        <authorList>
            <person name="Barrero R.A."/>
            <person name="Guerrero F.D."/>
            <person name="Moolhuijzen P."/>
            <person name="Goolsby J.A."/>
            <person name="Tidwell J."/>
            <person name="Bellgard S.E."/>
            <person name="Bellgard M.I."/>
        </authorList>
    </citation>
    <scope>NUCLEOTIDE SEQUENCE</scope>
    <source>
        <tissue evidence="1">Shoot tissue taken approximately 20 cm above the soil surface</tissue>
    </source>
</reference>
<dbReference type="EMBL" id="GBRH01246977">
    <property type="protein sequence ID" value="JAD50918.1"/>
    <property type="molecule type" value="Transcribed_RNA"/>
</dbReference>
<accession>A0A0A9AM01</accession>
<name>A0A0A9AM01_ARUDO</name>
<dbReference type="AlphaFoldDB" id="A0A0A9AM01"/>
<protein>
    <submittedName>
        <fullName evidence="1">Uncharacterized protein</fullName>
    </submittedName>
</protein>
<reference evidence="1" key="1">
    <citation type="submission" date="2014-09" db="EMBL/GenBank/DDBJ databases">
        <authorList>
            <person name="Magalhaes I.L.F."/>
            <person name="Oliveira U."/>
            <person name="Santos F.R."/>
            <person name="Vidigal T.H.D.A."/>
            <person name="Brescovit A.D."/>
            <person name="Santos A.J."/>
        </authorList>
    </citation>
    <scope>NUCLEOTIDE SEQUENCE</scope>
    <source>
        <tissue evidence="1">Shoot tissue taken approximately 20 cm above the soil surface</tissue>
    </source>
</reference>
<organism evidence="1">
    <name type="scientific">Arundo donax</name>
    <name type="common">Giant reed</name>
    <name type="synonym">Donax arundinaceus</name>
    <dbReference type="NCBI Taxonomy" id="35708"/>
    <lineage>
        <taxon>Eukaryota</taxon>
        <taxon>Viridiplantae</taxon>
        <taxon>Streptophyta</taxon>
        <taxon>Embryophyta</taxon>
        <taxon>Tracheophyta</taxon>
        <taxon>Spermatophyta</taxon>
        <taxon>Magnoliopsida</taxon>
        <taxon>Liliopsida</taxon>
        <taxon>Poales</taxon>
        <taxon>Poaceae</taxon>
        <taxon>PACMAD clade</taxon>
        <taxon>Arundinoideae</taxon>
        <taxon>Arundineae</taxon>
        <taxon>Arundo</taxon>
    </lineage>
</organism>